<proteinExistence type="predicted"/>
<sequence length="83" mass="8441">MSNSRSDLTLSSFPQLGQQARSTSPTTSNPSPIDPSSASSSGRSPFGLPPPGLGGNSKIPASRSGNGSPSHDLGPSSRLYSKR</sequence>
<name>A0A0C2IT11_9PEZI</name>
<dbReference type="AlphaFoldDB" id="A0A0C2IT11"/>
<dbReference type="EMBL" id="AWTV01000006">
    <property type="protein sequence ID" value="KIH92171.1"/>
    <property type="molecule type" value="Genomic_DNA"/>
</dbReference>
<dbReference type="GeneID" id="63676602"/>
<keyword evidence="3" id="KW-1185">Reference proteome</keyword>
<accession>A0A0C2IT11</accession>
<evidence type="ECO:0000313" key="3">
    <source>
        <dbReference type="Proteomes" id="UP000031575"/>
    </source>
</evidence>
<evidence type="ECO:0000256" key="1">
    <source>
        <dbReference type="SAM" id="MobiDB-lite"/>
    </source>
</evidence>
<feature type="compositionally biased region" description="Polar residues" evidence="1">
    <location>
        <begin position="1"/>
        <end position="21"/>
    </location>
</feature>
<reference evidence="2 3" key="1">
    <citation type="journal article" date="2014" name="BMC Genomics">
        <title>Comparative genomics of the major fungal agents of human and animal Sporotrichosis: Sporothrix schenckii and Sporothrix brasiliensis.</title>
        <authorList>
            <person name="Teixeira M.M."/>
            <person name="de Almeida L.G."/>
            <person name="Kubitschek-Barreira P."/>
            <person name="Alves F.L."/>
            <person name="Kioshima E.S."/>
            <person name="Abadio A.K."/>
            <person name="Fernandes L."/>
            <person name="Derengowski L.S."/>
            <person name="Ferreira K.S."/>
            <person name="Souza R.C."/>
            <person name="Ruiz J.C."/>
            <person name="de Andrade N.C."/>
            <person name="Paes H.C."/>
            <person name="Nicola A.M."/>
            <person name="Albuquerque P."/>
            <person name="Gerber A.L."/>
            <person name="Martins V.P."/>
            <person name="Peconick L.D."/>
            <person name="Neto A.V."/>
            <person name="Chaucanez C.B."/>
            <person name="Silva P.A."/>
            <person name="Cunha O.L."/>
            <person name="de Oliveira F.F."/>
            <person name="dos Santos T.C."/>
            <person name="Barros A.L."/>
            <person name="Soares M.A."/>
            <person name="de Oliveira L.M."/>
            <person name="Marini M.M."/>
            <person name="Villalobos-Duno H."/>
            <person name="Cunha M.M."/>
            <person name="de Hoog S."/>
            <person name="da Silveira J.F."/>
            <person name="Henrissat B."/>
            <person name="Nino-Vega G.A."/>
            <person name="Cisalpino P.S."/>
            <person name="Mora-Montes H.M."/>
            <person name="Almeida S.R."/>
            <person name="Stajich J.E."/>
            <person name="Lopes-Bezerra L.M."/>
            <person name="Vasconcelos A.T."/>
            <person name="Felipe M.S."/>
        </authorList>
    </citation>
    <scope>NUCLEOTIDE SEQUENCE [LARGE SCALE GENOMIC DNA]</scope>
    <source>
        <strain evidence="2 3">5110</strain>
    </source>
</reference>
<gene>
    <name evidence="2" type="ORF">SPBR_03380</name>
</gene>
<dbReference type="RefSeq" id="XP_040620181.1">
    <property type="nucleotide sequence ID" value="XM_040761681.1"/>
</dbReference>
<feature type="compositionally biased region" description="Low complexity" evidence="1">
    <location>
        <begin position="22"/>
        <end position="46"/>
    </location>
</feature>
<evidence type="ECO:0000313" key="2">
    <source>
        <dbReference type="EMBL" id="KIH92171.1"/>
    </source>
</evidence>
<dbReference type="HOGENOM" id="CLU_2544085_0_0_1"/>
<organism evidence="2 3">
    <name type="scientific">Sporothrix brasiliensis 5110</name>
    <dbReference type="NCBI Taxonomy" id="1398154"/>
    <lineage>
        <taxon>Eukaryota</taxon>
        <taxon>Fungi</taxon>
        <taxon>Dikarya</taxon>
        <taxon>Ascomycota</taxon>
        <taxon>Pezizomycotina</taxon>
        <taxon>Sordariomycetes</taxon>
        <taxon>Sordariomycetidae</taxon>
        <taxon>Ophiostomatales</taxon>
        <taxon>Ophiostomataceae</taxon>
        <taxon>Sporothrix</taxon>
    </lineage>
</organism>
<dbReference type="Proteomes" id="UP000031575">
    <property type="component" value="Unassembled WGS sequence"/>
</dbReference>
<protein>
    <submittedName>
        <fullName evidence="2">Uncharacterized protein</fullName>
    </submittedName>
</protein>
<feature type="region of interest" description="Disordered" evidence="1">
    <location>
        <begin position="1"/>
        <end position="83"/>
    </location>
</feature>
<dbReference type="VEuPathDB" id="FungiDB:SPBR_03380"/>
<comment type="caution">
    <text evidence="2">The sequence shown here is derived from an EMBL/GenBank/DDBJ whole genome shotgun (WGS) entry which is preliminary data.</text>
</comment>